<dbReference type="InterPro" id="IPR003738">
    <property type="entry name" value="SRAP"/>
</dbReference>
<keyword evidence="3" id="KW-0227">DNA damage</keyword>
<keyword evidence="6" id="KW-0238">DNA-binding</keyword>
<dbReference type="SUPFAM" id="SSF143081">
    <property type="entry name" value="BB1717-like"/>
    <property type="match status" value="1"/>
</dbReference>
<evidence type="ECO:0000256" key="4">
    <source>
        <dbReference type="ARBA" id="ARBA00022801"/>
    </source>
</evidence>
<dbReference type="InterPro" id="IPR036590">
    <property type="entry name" value="SRAP-like"/>
</dbReference>
<evidence type="ECO:0000256" key="6">
    <source>
        <dbReference type="ARBA" id="ARBA00023125"/>
    </source>
</evidence>
<evidence type="ECO:0000256" key="7">
    <source>
        <dbReference type="ARBA" id="ARBA00023239"/>
    </source>
</evidence>
<evidence type="ECO:0000256" key="9">
    <source>
        <dbReference type="SAM" id="MobiDB-lite"/>
    </source>
</evidence>
<dbReference type="EC" id="3.4.-.-" evidence="8"/>
<feature type="compositionally biased region" description="Acidic residues" evidence="9">
    <location>
        <begin position="218"/>
        <end position="238"/>
    </location>
</feature>
<evidence type="ECO:0000313" key="11">
    <source>
        <dbReference type="Proteomes" id="UP001358324"/>
    </source>
</evidence>
<protein>
    <recommendedName>
        <fullName evidence="8">Abasic site processing protein</fullName>
        <ecNumber evidence="8">3.4.-.-</ecNumber>
    </recommendedName>
</protein>
<evidence type="ECO:0000313" key="10">
    <source>
        <dbReference type="EMBL" id="MEF3083716.1"/>
    </source>
</evidence>
<keyword evidence="2 8" id="KW-0645">Protease</keyword>
<name>A0ABU7WIC3_9GAMM</name>
<reference evidence="10 11" key="1">
    <citation type="submission" date="2024-01" db="EMBL/GenBank/DDBJ databases">
        <title>Novel species of the genus Luteimonas isolated from rivers.</title>
        <authorList>
            <person name="Lu H."/>
        </authorList>
    </citation>
    <scope>NUCLEOTIDE SEQUENCE [LARGE SCALE GENOMIC DNA]</scope>
    <source>
        <strain evidence="10 11">SMYT11W</strain>
    </source>
</reference>
<dbReference type="Gene3D" id="3.90.1680.10">
    <property type="entry name" value="SOS response associated peptidase-like"/>
    <property type="match status" value="1"/>
</dbReference>
<keyword evidence="11" id="KW-1185">Reference proteome</keyword>
<proteinExistence type="inferred from homology"/>
<comment type="similarity">
    <text evidence="1 8">Belongs to the SOS response-associated peptidase family.</text>
</comment>
<organism evidence="10 11">
    <name type="scientific">Luteimonas flava</name>
    <dbReference type="NCBI Taxonomy" id="3115822"/>
    <lineage>
        <taxon>Bacteria</taxon>
        <taxon>Pseudomonadati</taxon>
        <taxon>Pseudomonadota</taxon>
        <taxon>Gammaproteobacteria</taxon>
        <taxon>Lysobacterales</taxon>
        <taxon>Lysobacteraceae</taxon>
        <taxon>Luteimonas</taxon>
    </lineage>
</organism>
<dbReference type="EMBL" id="JAZHBM010000003">
    <property type="protein sequence ID" value="MEF3083716.1"/>
    <property type="molecule type" value="Genomic_DNA"/>
</dbReference>
<evidence type="ECO:0000256" key="8">
    <source>
        <dbReference type="RuleBase" id="RU364100"/>
    </source>
</evidence>
<dbReference type="Pfam" id="PF02586">
    <property type="entry name" value="SRAP"/>
    <property type="match status" value="1"/>
</dbReference>
<accession>A0ABU7WIC3</accession>
<dbReference type="Proteomes" id="UP001358324">
    <property type="component" value="Unassembled WGS sequence"/>
</dbReference>
<gene>
    <name evidence="10" type="ORF">V3391_15975</name>
</gene>
<evidence type="ECO:0000256" key="2">
    <source>
        <dbReference type="ARBA" id="ARBA00022670"/>
    </source>
</evidence>
<dbReference type="PANTHER" id="PTHR13604">
    <property type="entry name" value="DC12-RELATED"/>
    <property type="match status" value="1"/>
</dbReference>
<feature type="region of interest" description="Disordered" evidence="9">
    <location>
        <begin position="208"/>
        <end position="238"/>
    </location>
</feature>
<keyword evidence="7" id="KW-0456">Lyase</keyword>
<keyword evidence="5" id="KW-0190">Covalent protein-DNA linkage</keyword>
<evidence type="ECO:0000256" key="1">
    <source>
        <dbReference type="ARBA" id="ARBA00008136"/>
    </source>
</evidence>
<evidence type="ECO:0000256" key="3">
    <source>
        <dbReference type="ARBA" id="ARBA00022763"/>
    </source>
</evidence>
<sequence>MRRFVQAVAADTVPAALAPDIRAALSDARPRYNIASNGDALVLVLHDGEVVVDTLRWGLVPRWSKLPETAYSTITARLNRAPTSRIYARPWASRRCVVPMNGYYKWDRSGARPVPHFIQSRSGELLFAAGVWDLWEREPPPLASFALLTMPNTAIPRPLSPDGPLFLPASNILDWLSDPAPDPARIAGTPQPALEAYPVSKRIRSRDVDDYTLLEPAPPDDADPVDDDADPDADIDDD</sequence>
<keyword evidence="4 8" id="KW-0378">Hydrolase</keyword>
<comment type="caution">
    <text evidence="10">The sequence shown here is derived from an EMBL/GenBank/DDBJ whole genome shotgun (WGS) entry which is preliminary data.</text>
</comment>
<dbReference type="RefSeq" id="WP_332079418.1">
    <property type="nucleotide sequence ID" value="NZ_JAZHBM010000003.1"/>
</dbReference>
<evidence type="ECO:0000256" key="5">
    <source>
        <dbReference type="ARBA" id="ARBA00023124"/>
    </source>
</evidence>
<dbReference type="PANTHER" id="PTHR13604:SF0">
    <property type="entry name" value="ABASIC SITE PROCESSING PROTEIN HMCES"/>
    <property type="match status" value="1"/>
</dbReference>